<evidence type="ECO:0000256" key="1">
    <source>
        <dbReference type="SAM" id="MobiDB-lite"/>
    </source>
</evidence>
<feature type="region of interest" description="Disordered" evidence="1">
    <location>
        <begin position="79"/>
        <end position="100"/>
    </location>
</feature>
<protein>
    <submittedName>
        <fullName evidence="2">Uncharacterized protein</fullName>
    </submittedName>
</protein>
<dbReference type="AlphaFoldDB" id="A0A9Q3DJT9"/>
<comment type="caution">
    <text evidence="2">The sequence shown here is derived from an EMBL/GenBank/DDBJ whole genome shotgun (WGS) entry which is preliminary data.</text>
</comment>
<accession>A0A9Q3DJT9</accession>
<evidence type="ECO:0000313" key="2">
    <source>
        <dbReference type="EMBL" id="MBW0502048.1"/>
    </source>
</evidence>
<reference evidence="2" key="1">
    <citation type="submission" date="2021-03" db="EMBL/GenBank/DDBJ databases">
        <title>Draft genome sequence of rust myrtle Austropuccinia psidii MF-1, a brazilian biotype.</title>
        <authorList>
            <person name="Quecine M.C."/>
            <person name="Pachon D.M.R."/>
            <person name="Bonatelli M.L."/>
            <person name="Correr F.H."/>
            <person name="Franceschini L.M."/>
            <person name="Leite T.F."/>
            <person name="Margarido G.R.A."/>
            <person name="Almeida C.A."/>
            <person name="Ferrarezi J.A."/>
            <person name="Labate C.A."/>
        </authorList>
    </citation>
    <scope>NUCLEOTIDE SEQUENCE</scope>
    <source>
        <strain evidence="2">MF-1</strain>
    </source>
</reference>
<name>A0A9Q3DJT9_9BASI</name>
<organism evidence="2 3">
    <name type="scientific">Austropuccinia psidii MF-1</name>
    <dbReference type="NCBI Taxonomy" id="1389203"/>
    <lineage>
        <taxon>Eukaryota</taxon>
        <taxon>Fungi</taxon>
        <taxon>Dikarya</taxon>
        <taxon>Basidiomycota</taxon>
        <taxon>Pucciniomycotina</taxon>
        <taxon>Pucciniomycetes</taxon>
        <taxon>Pucciniales</taxon>
        <taxon>Sphaerophragmiaceae</taxon>
        <taxon>Austropuccinia</taxon>
    </lineage>
</organism>
<dbReference type="EMBL" id="AVOT02016628">
    <property type="protein sequence ID" value="MBW0502048.1"/>
    <property type="molecule type" value="Genomic_DNA"/>
</dbReference>
<sequence>MEEVTARARIGSSRLNLKTRFNTPWKDSVEKSPKENSNNLKYKSSDIIINCHIFQRTTKVANTCPKRGIINEINIEKEPDVEKDNANEDNSEDESSIFPESSKDIENFNVTFDTMESYSHLAQLRNSHLDLSKHQDAQIIKSKPNREKGYTTGNSCTSEVVIDDKATKTLLDPGAFCSCVGRYFLESCVPTLEDQLLPIDGIKLNIESNQMKELGIFETTVIFPHIDGNLRFTVAFVFMENCSITHFILGNHYLIMYGVDLHNNKDRYFTISDNKCQKFAFLPFKRQITIYKVSPVRLELEKLKSEKFNEAELSLHLTDKQENDLSSLSYNQKESFASYEQCPGEIVGH</sequence>
<evidence type="ECO:0000313" key="3">
    <source>
        <dbReference type="Proteomes" id="UP000765509"/>
    </source>
</evidence>
<dbReference type="OrthoDB" id="2507294at2759"/>
<dbReference type="Proteomes" id="UP000765509">
    <property type="component" value="Unassembled WGS sequence"/>
</dbReference>
<gene>
    <name evidence="2" type="ORF">O181_041763</name>
</gene>
<proteinExistence type="predicted"/>
<keyword evidence="3" id="KW-1185">Reference proteome</keyword>